<comment type="similarity">
    <text evidence="7">Belongs to the purine/pyrimidine phosphoribosyltransferase family. PyrE subfamily.</text>
</comment>
<evidence type="ECO:0000256" key="3">
    <source>
        <dbReference type="ARBA" id="ARBA00022676"/>
    </source>
</evidence>
<accession>A0AA41WBS7</accession>
<evidence type="ECO:0000256" key="1">
    <source>
        <dbReference type="ARBA" id="ARBA00004889"/>
    </source>
</evidence>
<dbReference type="HAMAP" id="MF_01208">
    <property type="entry name" value="PyrE"/>
    <property type="match status" value="1"/>
</dbReference>
<dbReference type="Proteomes" id="UP001165306">
    <property type="component" value="Unassembled WGS sequence"/>
</dbReference>
<feature type="region of interest" description="Disordered" evidence="8">
    <location>
        <begin position="183"/>
        <end position="208"/>
    </location>
</feature>
<dbReference type="AlphaFoldDB" id="A0AA41WBS7"/>
<dbReference type="CDD" id="cd06223">
    <property type="entry name" value="PRTases_typeI"/>
    <property type="match status" value="1"/>
</dbReference>
<gene>
    <name evidence="7 10" type="primary">pyrE</name>
    <name evidence="10" type="ORF">NET02_07295</name>
</gene>
<dbReference type="NCBIfam" id="TIGR01367">
    <property type="entry name" value="pyrE_Therm"/>
    <property type="match status" value="1"/>
</dbReference>
<feature type="binding site" description="in other chain" evidence="7">
    <location>
        <begin position="117"/>
        <end position="125"/>
    </location>
    <ligand>
        <name>5-phospho-alpha-D-ribose 1-diphosphate</name>
        <dbReference type="ChEBI" id="CHEBI:58017"/>
        <note>ligand shared between dimeric partners</note>
    </ligand>
</feature>
<dbReference type="EMBL" id="JAMSLR010000004">
    <property type="protein sequence ID" value="MCM8748942.1"/>
    <property type="molecule type" value="Genomic_DNA"/>
</dbReference>
<evidence type="ECO:0000256" key="4">
    <source>
        <dbReference type="ARBA" id="ARBA00022679"/>
    </source>
</evidence>
<comment type="cofactor">
    <cofactor evidence="7">
        <name>Mg(2+)</name>
        <dbReference type="ChEBI" id="CHEBI:18420"/>
    </cofactor>
</comment>
<keyword evidence="4 7" id="KW-0808">Transferase</keyword>
<evidence type="ECO:0000313" key="10">
    <source>
        <dbReference type="EMBL" id="MCM8748942.1"/>
    </source>
</evidence>
<dbReference type="Gene3D" id="3.40.50.2020">
    <property type="match status" value="1"/>
</dbReference>
<dbReference type="RefSeq" id="WP_284056723.1">
    <property type="nucleotide sequence ID" value="NZ_JAMSLR010000004.1"/>
</dbReference>
<proteinExistence type="inferred from homology"/>
<dbReference type="GO" id="GO:0004588">
    <property type="term" value="F:orotate phosphoribosyltransferase activity"/>
    <property type="evidence" value="ECO:0007669"/>
    <property type="project" value="UniProtKB-UniRule"/>
</dbReference>
<feature type="domain" description="Phosphoribosyltransferase" evidence="9">
    <location>
        <begin position="44"/>
        <end position="152"/>
    </location>
</feature>
<dbReference type="InterPro" id="IPR006273">
    <property type="entry name" value="Orotate_PRibTrfase_bac"/>
</dbReference>
<dbReference type="InterPro" id="IPR000836">
    <property type="entry name" value="PRTase_dom"/>
</dbReference>
<evidence type="ECO:0000256" key="5">
    <source>
        <dbReference type="ARBA" id="ARBA00022842"/>
    </source>
</evidence>
<comment type="caution">
    <text evidence="10">The sequence shown here is derived from an EMBL/GenBank/DDBJ whole genome shotgun (WGS) entry which is preliminary data.</text>
</comment>
<evidence type="ECO:0000313" key="11">
    <source>
        <dbReference type="Proteomes" id="UP001165306"/>
    </source>
</evidence>
<evidence type="ECO:0000256" key="8">
    <source>
        <dbReference type="SAM" id="MobiDB-lite"/>
    </source>
</evidence>
<keyword evidence="11" id="KW-1185">Reference proteome</keyword>
<feature type="binding site" evidence="7">
    <location>
        <position position="121"/>
    </location>
    <ligand>
        <name>orotate</name>
        <dbReference type="ChEBI" id="CHEBI:30839"/>
    </ligand>
</feature>
<protein>
    <recommendedName>
        <fullName evidence="2 7">Orotate phosphoribosyltransferase</fullName>
        <shortName evidence="7">OPRT</shortName>
        <shortName evidence="7">OPRTase</shortName>
        <ecNumber evidence="2 7">2.4.2.10</ecNumber>
    </recommendedName>
</protein>
<dbReference type="PANTHER" id="PTHR19278:SF9">
    <property type="entry name" value="URIDINE 5'-MONOPHOSPHATE SYNTHASE"/>
    <property type="match status" value="1"/>
</dbReference>
<comment type="catalytic activity">
    <reaction evidence="7">
        <text>orotidine 5'-phosphate + diphosphate = orotate + 5-phospho-alpha-D-ribose 1-diphosphate</text>
        <dbReference type="Rhea" id="RHEA:10380"/>
        <dbReference type="ChEBI" id="CHEBI:30839"/>
        <dbReference type="ChEBI" id="CHEBI:33019"/>
        <dbReference type="ChEBI" id="CHEBI:57538"/>
        <dbReference type="ChEBI" id="CHEBI:58017"/>
        <dbReference type="EC" id="2.4.2.10"/>
    </reaction>
</comment>
<evidence type="ECO:0000256" key="2">
    <source>
        <dbReference type="ARBA" id="ARBA00011971"/>
    </source>
</evidence>
<comment type="pathway">
    <text evidence="1 7">Pyrimidine metabolism; UMP biosynthesis via de novo pathway; UMP from orotate: step 1/2.</text>
</comment>
<dbReference type="GO" id="GO:0019856">
    <property type="term" value="P:pyrimidine nucleobase biosynthetic process"/>
    <property type="evidence" value="ECO:0007669"/>
    <property type="project" value="InterPro"/>
</dbReference>
<comment type="caution">
    <text evidence="7">Lacks conserved residue(s) required for the propagation of feature annotation.</text>
</comment>
<reference evidence="10" key="1">
    <citation type="submission" date="2022-06" db="EMBL/GenBank/DDBJ databases">
        <title>CFH 74404 Thermomicrobiaceae sp.</title>
        <authorList>
            <person name="Ming H."/>
            <person name="Li W.-J."/>
            <person name="Zhao Z."/>
        </authorList>
    </citation>
    <scope>NUCLEOTIDE SEQUENCE</scope>
    <source>
        <strain evidence="10">CFH 74404</strain>
    </source>
</reference>
<organism evidence="10 11">
    <name type="scientific">Thermalbibacter longus</name>
    <dbReference type="NCBI Taxonomy" id="2951981"/>
    <lineage>
        <taxon>Bacteria</taxon>
        <taxon>Pseudomonadati</taxon>
        <taxon>Thermomicrobiota</taxon>
        <taxon>Thermomicrobia</taxon>
        <taxon>Thermomicrobiales</taxon>
        <taxon>Thermomicrobiaceae</taxon>
        <taxon>Thermalbibacter</taxon>
    </lineage>
</organism>
<keyword evidence="3 7" id="KW-0328">Glycosyltransferase</keyword>
<dbReference type="InterPro" id="IPR029057">
    <property type="entry name" value="PRTase-like"/>
</dbReference>
<keyword evidence="5 7" id="KW-0460">Magnesium</keyword>
<sequence>MSEFMLEPVLEEIGALRSGHFLLASGRHSDRYVEKFELLRRPRLVEAACAELLRRLPWREIDVVAGPTTGGILLAYELARQLGVRAAYAERAEAGAAQRVFRRGTTFPEGARVLVVDDILTTGGSVRETLAALRGYPVAVLGAAVLVDRSTTPVDLGVPLIALARLEIASWDAAECPLCQRGTPLVKPGTSAPERAASQRAGTSPERP</sequence>
<evidence type="ECO:0000256" key="6">
    <source>
        <dbReference type="ARBA" id="ARBA00022975"/>
    </source>
</evidence>
<name>A0AA41WBS7_9BACT</name>
<dbReference type="GO" id="GO:0000287">
    <property type="term" value="F:magnesium ion binding"/>
    <property type="evidence" value="ECO:0007669"/>
    <property type="project" value="UniProtKB-UniRule"/>
</dbReference>
<dbReference type="Pfam" id="PF00156">
    <property type="entry name" value="Pribosyltran"/>
    <property type="match status" value="1"/>
</dbReference>
<comment type="subunit">
    <text evidence="7">Homodimer.</text>
</comment>
<feature type="binding site" evidence="7">
    <location>
        <position position="149"/>
    </location>
    <ligand>
        <name>orotate</name>
        <dbReference type="ChEBI" id="CHEBI:30839"/>
    </ligand>
</feature>
<dbReference type="InterPro" id="IPR023031">
    <property type="entry name" value="OPRT"/>
</dbReference>
<feature type="binding site" evidence="7">
    <location>
        <position position="91"/>
    </location>
    <ligand>
        <name>5-phospho-alpha-D-ribose 1-diphosphate</name>
        <dbReference type="ChEBI" id="CHEBI:58017"/>
        <note>ligand shared between dimeric partners</note>
    </ligand>
</feature>
<dbReference type="EC" id="2.4.2.10" evidence="2 7"/>
<comment type="function">
    <text evidence="7">Catalyzes the transfer of a ribosyl phosphate group from 5-phosphoribose 1-diphosphate to orotate, leading to the formation of orotidine monophosphate (OMP).</text>
</comment>
<dbReference type="SUPFAM" id="SSF53271">
    <property type="entry name" value="PRTase-like"/>
    <property type="match status" value="1"/>
</dbReference>
<dbReference type="PANTHER" id="PTHR19278">
    <property type="entry name" value="OROTATE PHOSPHORIBOSYLTRANSFERASE"/>
    <property type="match status" value="1"/>
</dbReference>
<dbReference type="GO" id="GO:0044205">
    <property type="term" value="P:'de novo' UMP biosynthetic process"/>
    <property type="evidence" value="ECO:0007669"/>
    <property type="project" value="UniProtKB-UniRule"/>
</dbReference>
<keyword evidence="6 7" id="KW-0665">Pyrimidine biosynthesis</keyword>
<evidence type="ECO:0000259" key="9">
    <source>
        <dbReference type="Pfam" id="PF00156"/>
    </source>
</evidence>
<evidence type="ECO:0000256" key="7">
    <source>
        <dbReference type="HAMAP-Rule" id="MF_01208"/>
    </source>
</evidence>